<dbReference type="GeneID" id="66077264"/>
<dbReference type="InterPro" id="IPR054416">
    <property type="entry name" value="GST_UstS-like_C"/>
</dbReference>
<dbReference type="KEGG" id="more:E1B28_008188"/>
<dbReference type="PROSITE" id="PS50404">
    <property type="entry name" value="GST_NTER"/>
    <property type="match status" value="1"/>
</dbReference>
<dbReference type="AlphaFoldDB" id="A0A9P7RZD3"/>
<dbReference type="InterPro" id="IPR036249">
    <property type="entry name" value="Thioredoxin-like_sf"/>
</dbReference>
<dbReference type="SUPFAM" id="SSF47616">
    <property type="entry name" value="GST C-terminal domain-like"/>
    <property type="match status" value="1"/>
</dbReference>
<evidence type="ECO:0000313" key="3">
    <source>
        <dbReference type="Proteomes" id="UP001049176"/>
    </source>
</evidence>
<dbReference type="PANTHER" id="PTHR43968:SF6">
    <property type="entry name" value="GLUTATHIONE S-TRANSFERASE OMEGA"/>
    <property type="match status" value="1"/>
</dbReference>
<sequence>MITLYDMGPVPKLPGNMGTSPNVRKVIFTLNYKKLPFTLVPLNLEFIEPTAKSLGASPTTTYPDGSPKYTVPFIHDSTTGKAISDSQVITEYLDATYPDTPVVISKETRVLQSVFIETISNKLMGLVPILYTKATSDEMREARKKQKFNPYAHVMDSELTAEQEKEIWENVRKEFEPLESYYTNNQLFIMGDRPVYADLCFAAFGSVVKFACGDESEEWKEMSSWVGGRIGRVVEEVLKYKKV</sequence>
<gene>
    <name evidence="2" type="ORF">E1B28_008188</name>
</gene>
<evidence type="ECO:0000259" key="1">
    <source>
        <dbReference type="PROSITE" id="PS50404"/>
    </source>
</evidence>
<dbReference type="PANTHER" id="PTHR43968">
    <property type="match status" value="1"/>
</dbReference>
<dbReference type="RefSeq" id="XP_043008253.1">
    <property type="nucleotide sequence ID" value="XM_043152970.1"/>
</dbReference>
<dbReference type="InterPro" id="IPR004045">
    <property type="entry name" value="Glutathione_S-Trfase_N"/>
</dbReference>
<reference evidence="2" key="1">
    <citation type="journal article" date="2021" name="Genome Biol. Evol.">
        <title>The assembled and annotated genome of the fairy-ring fungus Marasmius oreades.</title>
        <authorList>
            <person name="Hiltunen M."/>
            <person name="Ament-Velasquez S.L."/>
            <person name="Johannesson H."/>
        </authorList>
    </citation>
    <scope>NUCLEOTIDE SEQUENCE</scope>
    <source>
        <strain evidence="2">03SP1</strain>
    </source>
</reference>
<protein>
    <recommendedName>
        <fullName evidence="1">GST N-terminal domain-containing protein</fullName>
    </recommendedName>
</protein>
<dbReference type="Pfam" id="PF22041">
    <property type="entry name" value="GST_C_7"/>
    <property type="match status" value="1"/>
</dbReference>
<name>A0A9P7RZD3_9AGAR</name>
<dbReference type="SUPFAM" id="SSF52833">
    <property type="entry name" value="Thioredoxin-like"/>
    <property type="match status" value="1"/>
</dbReference>
<dbReference type="OrthoDB" id="4951845at2759"/>
<proteinExistence type="predicted"/>
<comment type="caution">
    <text evidence="2">The sequence shown here is derived from an EMBL/GenBank/DDBJ whole genome shotgun (WGS) entry which is preliminary data.</text>
</comment>
<dbReference type="Gene3D" id="1.20.1050.10">
    <property type="match status" value="1"/>
</dbReference>
<dbReference type="GO" id="GO:0005737">
    <property type="term" value="C:cytoplasm"/>
    <property type="evidence" value="ECO:0007669"/>
    <property type="project" value="TreeGrafter"/>
</dbReference>
<evidence type="ECO:0000313" key="2">
    <source>
        <dbReference type="EMBL" id="KAG7091783.1"/>
    </source>
</evidence>
<dbReference type="InterPro" id="IPR036282">
    <property type="entry name" value="Glutathione-S-Trfase_C_sf"/>
</dbReference>
<dbReference type="CDD" id="cd00299">
    <property type="entry name" value="GST_C_family"/>
    <property type="match status" value="1"/>
</dbReference>
<dbReference type="EMBL" id="CM032185">
    <property type="protein sequence ID" value="KAG7091783.1"/>
    <property type="molecule type" value="Genomic_DNA"/>
</dbReference>
<dbReference type="InterPro" id="IPR050983">
    <property type="entry name" value="GST_Omega/HSP26"/>
</dbReference>
<feature type="domain" description="GST N-terminal" evidence="1">
    <location>
        <begin position="10"/>
        <end position="101"/>
    </location>
</feature>
<accession>A0A9P7RZD3</accession>
<keyword evidence="3" id="KW-1185">Reference proteome</keyword>
<organism evidence="2 3">
    <name type="scientific">Marasmius oreades</name>
    <name type="common">fairy-ring Marasmius</name>
    <dbReference type="NCBI Taxonomy" id="181124"/>
    <lineage>
        <taxon>Eukaryota</taxon>
        <taxon>Fungi</taxon>
        <taxon>Dikarya</taxon>
        <taxon>Basidiomycota</taxon>
        <taxon>Agaricomycotina</taxon>
        <taxon>Agaricomycetes</taxon>
        <taxon>Agaricomycetidae</taxon>
        <taxon>Agaricales</taxon>
        <taxon>Marasmiineae</taxon>
        <taxon>Marasmiaceae</taxon>
        <taxon>Marasmius</taxon>
    </lineage>
</organism>
<dbReference type="Gene3D" id="3.40.30.10">
    <property type="entry name" value="Glutaredoxin"/>
    <property type="match status" value="1"/>
</dbReference>
<dbReference type="Pfam" id="PF13417">
    <property type="entry name" value="GST_N_3"/>
    <property type="match status" value="1"/>
</dbReference>
<dbReference type="Proteomes" id="UP001049176">
    <property type="component" value="Chromosome 5"/>
</dbReference>